<gene>
    <name evidence="2" type="ORF">J2793_006459</name>
</gene>
<dbReference type="Proteomes" id="UP001229486">
    <property type="component" value="Unassembled WGS sequence"/>
</dbReference>
<keyword evidence="1" id="KW-0175">Coiled coil</keyword>
<dbReference type="AlphaFoldDB" id="A0AB73IPF1"/>
<protein>
    <submittedName>
        <fullName evidence="2">Transposase-like protein</fullName>
    </submittedName>
</protein>
<reference evidence="2" key="1">
    <citation type="submission" date="2023-07" db="EMBL/GenBank/DDBJ databases">
        <title>Sorghum-associated microbial communities from plants grown in Nebraska, USA.</title>
        <authorList>
            <person name="Schachtman D."/>
        </authorList>
    </citation>
    <scope>NUCLEOTIDE SEQUENCE</scope>
    <source>
        <strain evidence="2">DS1061</strain>
    </source>
</reference>
<evidence type="ECO:0000313" key="3">
    <source>
        <dbReference type="Proteomes" id="UP001229486"/>
    </source>
</evidence>
<organism evidence="2 3">
    <name type="scientific">Paraburkholderia caledonica</name>
    <dbReference type="NCBI Taxonomy" id="134536"/>
    <lineage>
        <taxon>Bacteria</taxon>
        <taxon>Pseudomonadati</taxon>
        <taxon>Pseudomonadota</taxon>
        <taxon>Betaproteobacteria</taxon>
        <taxon>Burkholderiales</taxon>
        <taxon>Burkholderiaceae</taxon>
        <taxon>Paraburkholderia</taxon>
    </lineage>
</organism>
<proteinExistence type="predicted"/>
<comment type="caution">
    <text evidence="2">The sequence shown here is derived from an EMBL/GenBank/DDBJ whole genome shotgun (WGS) entry which is preliminary data.</text>
</comment>
<evidence type="ECO:0000313" key="2">
    <source>
        <dbReference type="EMBL" id="MDP9650984.1"/>
    </source>
</evidence>
<sequence>MRRHNKTAATLERAELEEQVESLLRDLRKLELERDILKKANELIKRAGHRLAAPEQSGEDDAG</sequence>
<dbReference type="EMBL" id="JAURTK010000014">
    <property type="protein sequence ID" value="MDP9650984.1"/>
    <property type="molecule type" value="Genomic_DNA"/>
</dbReference>
<feature type="coiled-coil region" evidence="1">
    <location>
        <begin position="6"/>
        <end position="47"/>
    </location>
</feature>
<evidence type="ECO:0000256" key="1">
    <source>
        <dbReference type="SAM" id="Coils"/>
    </source>
</evidence>
<name>A0AB73IPF1_9BURK</name>
<accession>A0AB73IPF1</accession>